<keyword evidence="1" id="KW-0472">Membrane</keyword>
<keyword evidence="1" id="KW-0812">Transmembrane</keyword>
<protein>
    <submittedName>
        <fullName evidence="2">Uncharacterized protein</fullName>
    </submittedName>
</protein>
<sequence length="30" mass="3202">MTFVIEWGSFAAGFGAAIISFFVVAGMTSW</sequence>
<feature type="transmembrane region" description="Helical" evidence="1">
    <location>
        <begin position="7"/>
        <end position="27"/>
    </location>
</feature>
<evidence type="ECO:0000256" key="1">
    <source>
        <dbReference type="SAM" id="Phobius"/>
    </source>
</evidence>
<name>A0A6J5RPU3_9CAUD</name>
<keyword evidence="1" id="KW-1133">Transmembrane helix</keyword>
<proteinExistence type="predicted"/>
<organism evidence="2">
    <name type="scientific">uncultured Caudovirales phage</name>
    <dbReference type="NCBI Taxonomy" id="2100421"/>
    <lineage>
        <taxon>Viruses</taxon>
        <taxon>Duplodnaviria</taxon>
        <taxon>Heunggongvirae</taxon>
        <taxon>Uroviricota</taxon>
        <taxon>Caudoviricetes</taxon>
        <taxon>Peduoviridae</taxon>
        <taxon>Maltschvirus</taxon>
        <taxon>Maltschvirus maltsch</taxon>
    </lineage>
</organism>
<gene>
    <name evidence="2" type="ORF">UFOVP1323_61</name>
</gene>
<dbReference type="EMBL" id="LR797264">
    <property type="protein sequence ID" value="CAB4198042.1"/>
    <property type="molecule type" value="Genomic_DNA"/>
</dbReference>
<evidence type="ECO:0000313" key="2">
    <source>
        <dbReference type="EMBL" id="CAB4198042.1"/>
    </source>
</evidence>
<reference evidence="2" key="1">
    <citation type="submission" date="2020-05" db="EMBL/GenBank/DDBJ databases">
        <authorList>
            <person name="Chiriac C."/>
            <person name="Salcher M."/>
            <person name="Ghai R."/>
            <person name="Kavagutti S V."/>
        </authorList>
    </citation>
    <scope>NUCLEOTIDE SEQUENCE</scope>
</reference>
<accession>A0A6J5RPU3</accession>